<keyword evidence="2" id="KW-0732">Signal</keyword>
<dbReference type="AlphaFoldDB" id="A0A7S7LU25"/>
<dbReference type="RefSeq" id="WP_194368418.1">
    <property type="nucleotide sequence ID" value="NZ_CP054492.1"/>
</dbReference>
<gene>
    <name evidence="3" type="primary">lpoB</name>
    <name evidence="3" type="ORF">HUE88_09225</name>
</gene>
<dbReference type="Gene3D" id="3.40.50.10610">
    <property type="entry name" value="ABC-type transport auxiliary lipoprotein component"/>
    <property type="match status" value="1"/>
</dbReference>
<protein>
    <recommendedName>
        <fullName evidence="1">Penicillin-binding protein activator LpoB</fullName>
    </recommendedName>
</protein>
<dbReference type="InterPro" id="IPR014094">
    <property type="entry name" value="LpoB"/>
</dbReference>
<evidence type="ECO:0000313" key="4">
    <source>
        <dbReference type="Proteomes" id="UP000593994"/>
    </source>
</evidence>
<feature type="signal peptide" evidence="2">
    <location>
        <begin position="1"/>
        <end position="24"/>
    </location>
</feature>
<organism evidence="3 4">
    <name type="scientific">Candidatus Sulfurimonas baltica</name>
    <dbReference type="NCBI Taxonomy" id="2740404"/>
    <lineage>
        <taxon>Bacteria</taxon>
        <taxon>Pseudomonadati</taxon>
        <taxon>Campylobacterota</taxon>
        <taxon>Epsilonproteobacteria</taxon>
        <taxon>Campylobacterales</taxon>
        <taxon>Sulfurimonadaceae</taxon>
        <taxon>Sulfurimonas</taxon>
    </lineage>
</organism>
<dbReference type="Pfam" id="PF13036">
    <property type="entry name" value="LpoB"/>
    <property type="match status" value="1"/>
</dbReference>
<name>A0A7S7LU25_9BACT</name>
<accession>A0A7S7LU25</accession>
<evidence type="ECO:0000256" key="2">
    <source>
        <dbReference type="SAM" id="SignalP"/>
    </source>
</evidence>
<dbReference type="NCBIfam" id="TIGR02722">
    <property type="entry name" value="lp"/>
    <property type="match status" value="1"/>
</dbReference>
<sequence length="205" mass="22577">MRQTIRWTIILGAVGLLFSGCATKTTNIDINNDKGDAVMGLDYRDFQGAAQDMIESLLASGAVNKPNGERYVLVVSRIINDTMQHIDTDQLVKKIRVGLLRSGKVVVTTAVGANGAEDTMAMKTRKELRGDDEFNQKTVAGKGSMIAPDLSLSGKILQRNISVDKSTQRVEYYFQMSLTDIKTGLAFWEDERIIGKRGSNKSVAW</sequence>
<proteinExistence type="predicted"/>
<dbReference type="Proteomes" id="UP000593994">
    <property type="component" value="Chromosome"/>
</dbReference>
<dbReference type="PROSITE" id="PS51257">
    <property type="entry name" value="PROKAR_LIPOPROTEIN"/>
    <property type="match status" value="1"/>
</dbReference>
<evidence type="ECO:0000313" key="3">
    <source>
        <dbReference type="EMBL" id="QOY51305.1"/>
    </source>
</evidence>
<dbReference type="KEGG" id="sbal:HUE88_09225"/>
<dbReference type="EMBL" id="CP054492">
    <property type="protein sequence ID" value="QOY51305.1"/>
    <property type="molecule type" value="Genomic_DNA"/>
</dbReference>
<feature type="chain" id="PRO_5032267106" description="Penicillin-binding protein activator LpoB" evidence="2">
    <location>
        <begin position="25"/>
        <end position="205"/>
    </location>
</feature>
<evidence type="ECO:0000256" key="1">
    <source>
        <dbReference type="NCBIfam" id="TIGR02722"/>
    </source>
</evidence>
<reference evidence="3 4" key="1">
    <citation type="submission" date="2020-05" db="EMBL/GenBank/DDBJ databases">
        <title>Sulfurimonas marisnigri, sp. nov., and Sulfurimonas baltica, sp. nov., manganese oxide reducing chemolithoautotrophs of the class Epsilonproteobacteria isolated from the pelagic redoxclines of the Black and Baltic Seas and emended description of the genus Sulfurimonas.</title>
        <authorList>
            <person name="Henkel J.V."/>
            <person name="Laudan C."/>
            <person name="Werner J."/>
            <person name="Neu T."/>
            <person name="Plewe S."/>
            <person name="Sproer C."/>
            <person name="Bunk B."/>
            <person name="Schulz-Vogt H.N."/>
        </authorList>
    </citation>
    <scope>NUCLEOTIDE SEQUENCE [LARGE SCALE GENOMIC DNA]</scope>
    <source>
        <strain evidence="3 4">GD2</strain>
    </source>
</reference>
<keyword evidence="4" id="KW-1185">Reference proteome</keyword>